<protein>
    <submittedName>
        <fullName evidence="2">SDR family NAD(P)-dependent oxidoreductase</fullName>
    </submittedName>
</protein>
<accession>A0ABP7I4A3</accession>
<dbReference type="InterPro" id="IPR051783">
    <property type="entry name" value="NAD(P)-dependent_oxidoreduct"/>
</dbReference>
<dbReference type="SUPFAM" id="SSF51735">
    <property type="entry name" value="NAD(P)-binding Rossmann-fold domains"/>
    <property type="match status" value="1"/>
</dbReference>
<feature type="domain" description="NAD-dependent epimerase/dehydratase" evidence="1">
    <location>
        <begin position="3"/>
        <end position="228"/>
    </location>
</feature>
<dbReference type="Proteomes" id="UP001500888">
    <property type="component" value="Unassembled WGS sequence"/>
</dbReference>
<evidence type="ECO:0000313" key="2">
    <source>
        <dbReference type="EMBL" id="GAA3809218.1"/>
    </source>
</evidence>
<dbReference type="InterPro" id="IPR036291">
    <property type="entry name" value="NAD(P)-bd_dom_sf"/>
</dbReference>
<reference evidence="3" key="1">
    <citation type="journal article" date="2019" name="Int. J. Syst. Evol. Microbiol.">
        <title>The Global Catalogue of Microorganisms (GCM) 10K type strain sequencing project: providing services to taxonomists for standard genome sequencing and annotation.</title>
        <authorList>
            <consortium name="The Broad Institute Genomics Platform"/>
            <consortium name="The Broad Institute Genome Sequencing Center for Infectious Disease"/>
            <person name="Wu L."/>
            <person name="Ma J."/>
        </authorList>
    </citation>
    <scope>NUCLEOTIDE SEQUENCE [LARGE SCALE GENOMIC DNA]</scope>
    <source>
        <strain evidence="3">JCM 16908</strain>
    </source>
</reference>
<keyword evidence="3" id="KW-1185">Reference proteome</keyword>
<dbReference type="Pfam" id="PF01370">
    <property type="entry name" value="Epimerase"/>
    <property type="match status" value="1"/>
</dbReference>
<evidence type="ECO:0000313" key="3">
    <source>
        <dbReference type="Proteomes" id="UP001500888"/>
    </source>
</evidence>
<gene>
    <name evidence="2" type="ORF">GCM10022226_31940</name>
</gene>
<dbReference type="PANTHER" id="PTHR48079:SF6">
    <property type="entry name" value="NAD(P)-BINDING DOMAIN-CONTAINING PROTEIN-RELATED"/>
    <property type="match status" value="1"/>
</dbReference>
<dbReference type="EMBL" id="BAAAZR010000007">
    <property type="protein sequence ID" value="GAA3809218.1"/>
    <property type="molecule type" value="Genomic_DNA"/>
</dbReference>
<dbReference type="Gene3D" id="3.40.50.720">
    <property type="entry name" value="NAD(P)-binding Rossmann-like Domain"/>
    <property type="match status" value="1"/>
</dbReference>
<dbReference type="RefSeq" id="WP_344939680.1">
    <property type="nucleotide sequence ID" value="NZ_BAAAZR010000007.1"/>
</dbReference>
<name>A0ABP7I4A3_9ACTN</name>
<organism evidence="2 3">
    <name type="scientific">Sphaerisporangium flaviroseum</name>
    <dbReference type="NCBI Taxonomy" id="509199"/>
    <lineage>
        <taxon>Bacteria</taxon>
        <taxon>Bacillati</taxon>
        <taxon>Actinomycetota</taxon>
        <taxon>Actinomycetes</taxon>
        <taxon>Streptosporangiales</taxon>
        <taxon>Streptosporangiaceae</taxon>
        <taxon>Sphaerisporangium</taxon>
    </lineage>
</organism>
<sequence length="347" mass="36361">MRVVVTGASGFVGSHAVAALRAAGHEPVLLVRDPGKATEVLPAVGVVDPLEIHQADIRDAEAVRKALGSGEAVLHAAAEVGVTGHGGDLAGTNVAGLANVLGQAVELGLDPVITVSSTAVFVPPHGPVITLDSPLSSPRTDYGRTKLDGERYARALQGDGHPVTIVYPAGVIGPHQPTLDSMVEGLRAGLVQGWPMTSGGVGLIDVRDLATALGRCVEPGRGPRRYLLGGRFLRWSQLADVCDEVTGGRCRRFPAPAPLLRAVAALLDAVKKVRAVDYPLTRDAVDLMVSMVPVHDAETLDELGLRLRPVQESVADTLRWLVETGHLAPRHVGRLAPPARSEEDTAL</sequence>
<comment type="caution">
    <text evidence="2">The sequence shown here is derived from an EMBL/GenBank/DDBJ whole genome shotgun (WGS) entry which is preliminary data.</text>
</comment>
<dbReference type="InterPro" id="IPR001509">
    <property type="entry name" value="Epimerase_deHydtase"/>
</dbReference>
<proteinExistence type="predicted"/>
<dbReference type="PANTHER" id="PTHR48079">
    <property type="entry name" value="PROTEIN YEEZ"/>
    <property type="match status" value="1"/>
</dbReference>
<evidence type="ECO:0000259" key="1">
    <source>
        <dbReference type="Pfam" id="PF01370"/>
    </source>
</evidence>